<gene>
    <name evidence="5" type="ORF">BZA70DRAFT_18709</name>
</gene>
<accession>A0ABR1FCJ4</accession>
<name>A0ABR1FCJ4_9ASCO</name>
<dbReference type="Gene3D" id="3.30.860.10">
    <property type="entry name" value="30s Ribosomal Protein S19, Chain A"/>
    <property type="match status" value="1"/>
</dbReference>
<organism evidence="5 6">
    <name type="scientific">Myxozyma melibiosi</name>
    <dbReference type="NCBI Taxonomy" id="54550"/>
    <lineage>
        <taxon>Eukaryota</taxon>
        <taxon>Fungi</taxon>
        <taxon>Dikarya</taxon>
        <taxon>Ascomycota</taxon>
        <taxon>Saccharomycotina</taxon>
        <taxon>Lipomycetes</taxon>
        <taxon>Lipomycetales</taxon>
        <taxon>Lipomycetaceae</taxon>
        <taxon>Myxozyma</taxon>
    </lineage>
</organism>
<sequence>MRPTLIAQMRVSSVQMKRSIWKPPYLAPLPIAAAKKNNTPIQTTARSCMILPSFVGLTFQVHNGLEYLSVTVTEEMVGYKLGEFVPTRKRFSFKGELKGKLR</sequence>
<dbReference type="Pfam" id="PF00203">
    <property type="entry name" value="Ribosomal_S19"/>
    <property type="match status" value="1"/>
</dbReference>
<keyword evidence="2 4" id="KW-0689">Ribosomal protein</keyword>
<comment type="similarity">
    <text evidence="1 4">Belongs to the universal ribosomal protein uS19 family.</text>
</comment>
<evidence type="ECO:0000313" key="5">
    <source>
        <dbReference type="EMBL" id="KAK7207571.1"/>
    </source>
</evidence>
<comment type="caution">
    <text evidence="5">The sequence shown here is derived from an EMBL/GenBank/DDBJ whole genome shotgun (WGS) entry which is preliminary data.</text>
</comment>
<keyword evidence="6" id="KW-1185">Reference proteome</keyword>
<evidence type="ECO:0000256" key="3">
    <source>
        <dbReference type="ARBA" id="ARBA00023274"/>
    </source>
</evidence>
<dbReference type="PRINTS" id="PR00975">
    <property type="entry name" value="RIBOSOMALS19"/>
</dbReference>
<dbReference type="InterPro" id="IPR023575">
    <property type="entry name" value="Ribosomal_uS19_SF"/>
</dbReference>
<dbReference type="Proteomes" id="UP001498771">
    <property type="component" value="Unassembled WGS sequence"/>
</dbReference>
<evidence type="ECO:0000256" key="1">
    <source>
        <dbReference type="ARBA" id="ARBA00007345"/>
    </source>
</evidence>
<dbReference type="InterPro" id="IPR002222">
    <property type="entry name" value="Ribosomal_uS19"/>
</dbReference>
<dbReference type="SUPFAM" id="SSF54570">
    <property type="entry name" value="Ribosomal protein S19"/>
    <property type="match status" value="1"/>
</dbReference>
<dbReference type="EMBL" id="JBBJBU010000001">
    <property type="protein sequence ID" value="KAK7207571.1"/>
    <property type="molecule type" value="Genomic_DNA"/>
</dbReference>
<dbReference type="PANTHER" id="PTHR11880">
    <property type="entry name" value="RIBOSOMAL PROTEIN S19P FAMILY MEMBER"/>
    <property type="match status" value="1"/>
</dbReference>
<protein>
    <recommendedName>
        <fullName evidence="7">Ribosomal protein S19</fullName>
    </recommendedName>
</protein>
<evidence type="ECO:0000256" key="2">
    <source>
        <dbReference type="ARBA" id="ARBA00022980"/>
    </source>
</evidence>
<evidence type="ECO:0000313" key="6">
    <source>
        <dbReference type="Proteomes" id="UP001498771"/>
    </source>
</evidence>
<proteinExistence type="inferred from homology"/>
<evidence type="ECO:0000256" key="4">
    <source>
        <dbReference type="RuleBase" id="RU003485"/>
    </source>
</evidence>
<keyword evidence="3 4" id="KW-0687">Ribonucleoprotein</keyword>
<reference evidence="5 6" key="1">
    <citation type="submission" date="2024-03" db="EMBL/GenBank/DDBJ databases">
        <title>Genome-scale model development and genomic sequencing of the oleaginous clade Lipomyces.</title>
        <authorList>
            <consortium name="Lawrence Berkeley National Laboratory"/>
            <person name="Czajka J.J."/>
            <person name="Han Y."/>
            <person name="Kim J."/>
            <person name="Mondo S.J."/>
            <person name="Hofstad B.A."/>
            <person name="Robles A."/>
            <person name="Haridas S."/>
            <person name="Riley R."/>
            <person name="LaButti K."/>
            <person name="Pangilinan J."/>
            <person name="Andreopoulos W."/>
            <person name="Lipzen A."/>
            <person name="Yan J."/>
            <person name="Wang M."/>
            <person name="Ng V."/>
            <person name="Grigoriev I.V."/>
            <person name="Spatafora J.W."/>
            <person name="Magnuson J.K."/>
            <person name="Baker S.E."/>
            <person name="Pomraning K.R."/>
        </authorList>
    </citation>
    <scope>NUCLEOTIDE SEQUENCE [LARGE SCALE GENOMIC DNA]</scope>
    <source>
        <strain evidence="5 6">Phaff 52-87</strain>
    </source>
</reference>
<dbReference type="HAMAP" id="MF_00531">
    <property type="entry name" value="Ribosomal_uS19"/>
    <property type="match status" value="1"/>
</dbReference>
<dbReference type="RefSeq" id="XP_064770604.1">
    <property type="nucleotide sequence ID" value="XM_064909995.1"/>
</dbReference>
<dbReference type="GeneID" id="90035507"/>
<evidence type="ECO:0008006" key="7">
    <source>
        <dbReference type="Google" id="ProtNLM"/>
    </source>
</evidence>
<dbReference type="PANTHER" id="PTHR11880:SF8">
    <property type="entry name" value="SMALL RIBOSOMAL SUBUNIT PROTEIN US19M"/>
    <property type="match status" value="1"/>
</dbReference>